<dbReference type="Gene3D" id="1.25.40.10">
    <property type="entry name" value="Tetratricopeptide repeat domain"/>
    <property type="match status" value="1"/>
</dbReference>
<keyword evidence="1" id="KW-0732">Signal</keyword>
<proteinExistence type="predicted"/>
<gene>
    <name evidence="2" type="ORF">F6X51_11255</name>
</gene>
<reference evidence="2 3" key="1">
    <citation type="submission" date="2019-09" db="EMBL/GenBank/DDBJ databases">
        <title>YIM 132548 draft genome.</title>
        <authorList>
            <person name="Jiang L."/>
        </authorList>
    </citation>
    <scope>NUCLEOTIDE SEQUENCE [LARGE SCALE GENOMIC DNA]</scope>
    <source>
        <strain evidence="2 3">YIM 132548</strain>
    </source>
</reference>
<feature type="signal peptide" evidence="1">
    <location>
        <begin position="1"/>
        <end position="31"/>
    </location>
</feature>
<comment type="caution">
    <text evidence="2">The sequence shown here is derived from an EMBL/GenBank/DDBJ whole genome shotgun (WGS) entry which is preliminary data.</text>
</comment>
<dbReference type="RefSeq" id="WP_150963600.1">
    <property type="nucleotide sequence ID" value="NZ_VZZJ01000007.1"/>
</dbReference>
<keyword evidence="3" id="KW-1185">Reference proteome</keyword>
<evidence type="ECO:0000313" key="3">
    <source>
        <dbReference type="Proteomes" id="UP000441523"/>
    </source>
</evidence>
<dbReference type="AlphaFoldDB" id="A0A6N6MT82"/>
<accession>A0A6N6MT82</accession>
<evidence type="ECO:0000313" key="2">
    <source>
        <dbReference type="EMBL" id="KAB1073755.1"/>
    </source>
</evidence>
<name>A0A6N6MT82_9HYPH</name>
<protein>
    <recommendedName>
        <fullName evidence="4">Sel1 repeat family protein</fullName>
    </recommendedName>
</protein>
<sequence>MPSLRTPERRRLRISLPILAACLAVPVAALAEEPGRDRVASLTDDDPSEAAFPPTPTSLITAQNVSGVTGDAIPLALRIDARPGRSVASTYLLGLPKGARLSDADHAVTAADEKAVIDVTDWDLPQLAVTLSPAQAGSYTLAVVAVSRPENGEPMNFTRSTFVLDATSAPRDAAPRPERLDKAAAREAIRPVPAALPPAPAPRQVPAPVDIPKPRGAALTAEVFIPEAPANLVREPAPRAAAPRPAGAQPSASLAAPAAVAPAITPPAASRPAAPSAPVMPTATPAAATPAAATPAAAPPAATPAVPAVAAVAAPVRSAEPDGKALVARAERLIRTGDISGARLVLERAADRGDPRATFLLAQTCDPRMLRVWNVQGLRPDPDRARALYAKAAQEGLREAKPLAEVQR</sequence>
<dbReference type="Proteomes" id="UP000441523">
    <property type="component" value="Unassembled WGS sequence"/>
</dbReference>
<organism evidence="2 3">
    <name type="scientific">Methylobacterium planeticum</name>
    <dbReference type="NCBI Taxonomy" id="2615211"/>
    <lineage>
        <taxon>Bacteria</taxon>
        <taxon>Pseudomonadati</taxon>
        <taxon>Pseudomonadota</taxon>
        <taxon>Alphaproteobacteria</taxon>
        <taxon>Hyphomicrobiales</taxon>
        <taxon>Methylobacteriaceae</taxon>
        <taxon>Methylobacterium</taxon>
    </lineage>
</organism>
<evidence type="ECO:0000256" key="1">
    <source>
        <dbReference type="SAM" id="SignalP"/>
    </source>
</evidence>
<evidence type="ECO:0008006" key="4">
    <source>
        <dbReference type="Google" id="ProtNLM"/>
    </source>
</evidence>
<feature type="chain" id="PRO_5026957613" description="Sel1 repeat family protein" evidence="1">
    <location>
        <begin position="32"/>
        <end position="408"/>
    </location>
</feature>
<dbReference type="InterPro" id="IPR011990">
    <property type="entry name" value="TPR-like_helical_dom_sf"/>
</dbReference>
<dbReference type="EMBL" id="VZZJ01000007">
    <property type="protein sequence ID" value="KAB1073755.1"/>
    <property type="molecule type" value="Genomic_DNA"/>
</dbReference>